<dbReference type="Proteomes" id="UP000827872">
    <property type="component" value="Linkage Group LG06"/>
</dbReference>
<name>A0ACB8FQG2_9SAUR</name>
<evidence type="ECO:0000313" key="1">
    <source>
        <dbReference type="EMBL" id="KAH8007185.1"/>
    </source>
</evidence>
<evidence type="ECO:0000313" key="2">
    <source>
        <dbReference type="Proteomes" id="UP000827872"/>
    </source>
</evidence>
<gene>
    <name evidence="1" type="ORF">K3G42_018142</name>
</gene>
<comment type="caution">
    <text evidence="1">The sequence shown here is derived from an EMBL/GenBank/DDBJ whole genome shotgun (WGS) entry which is preliminary data.</text>
</comment>
<reference evidence="1" key="1">
    <citation type="submission" date="2021-08" db="EMBL/GenBank/DDBJ databases">
        <title>The first chromosome-level gecko genome reveals the dynamic sex chromosomes of Neotropical dwarf geckos (Sphaerodactylidae: Sphaerodactylus).</title>
        <authorList>
            <person name="Pinto B.J."/>
            <person name="Keating S.E."/>
            <person name="Gamble T."/>
        </authorList>
    </citation>
    <scope>NUCLEOTIDE SEQUENCE</scope>
    <source>
        <strain evidence="1">TG3544</strain>
    </source>
</reference>
<protein>
    <submittedName>
        <fullName evidence="1">Uncharacterized protein</fullName>
    </submittedName>
</protein>
<accession>A0ACB8FQG2</accession>
<keyword evidence="2" id="KW-1185">Reference proteome</keyword>
<dbReference type="EMBL" id="CM037619">
    <property type="protein sequence ID" value="KAH8007185.1"/>
    <property type="molecule type" value="Genomic_DNA"/>
</dbReference>
<sequence length="107" mass="11970">MNIVRKVNFMIPWNIICVHFLLFSLKGSVCEFSLLKTPRNDFHAIRPKRDLLAAKSMMLQESESLSSSSFTSQVRHSLGAVVDRAVLSFVCMRARSCSHPGSIVGTK</sequence>
<proteinExistence type="predicted"/>
<organism evidence="1 2">
    <name type="scientific">Sphaerodactylus townsendi</name>
    <dbReference type="NCBI Taxonomy" id="933632"/>
    <lineage>
        <taxon>Eukaryota</taxon>
        <taxon>Metazoa</taxon>
        <taxon>Chordata</taxon>
        <taxon>Craniata</taxon>
        <taxon>Vertebrata</taxon>
        <taxon>Euteleostomi</taxon>
        <taxon>Lepidosauria</taxon>
        <taxon>Squamata</taxon>
        <taxon>Bifurcata</taxon>
        <taxon>Gekkota</taxon>
        <taxon>Sphaerodactylidae</taxon>
        <taxon>Sphaerodactylus</taxon>
    </lineage>
</organism>